<feature type="transmembrane region" description="Helical" evidence="1">
    <location>
        <begin position="5"/>
        <end position="25"/>
    </location>
</feature>
<sequence length="277" mass="31218">MSRALFLRLVIAFFGLLFILLTIWAGSHYHFGYSITLVVMLAFAMATFLAELIIAIDSLEKRIKLLYPSLELSTAEQISVNETLTIYNRLKKQHSVVSTKIALLEFDNIHTILKCAERGSDYIFHDIYLASMVLLGSLEPGQTFKVVSNLTKRFYWKTGKHASDHSELNFRQARNGVTIERIFVLNTKNELSGLAEIIEEQAQAGIHIYYVFKDSIENLLPYASFAISENLSSGVVSHREDILGKVTVTTNSEWITDLATRFDEIKAISNVPSSQSS</sequence>
<organism evidence="2 3">
    <name type="scientific">Acidithiobacillus thiooxidans ATCC 19377</name>
    <dbReference type="NCBI Taxonomy" id="637390"/>
    <lineage>
        <taxon>Bacteria</taxon>
        <taxon>Pseudomonadati</taxon>
        <taxon>Pseudomonadota</taxon>
        <taxon>Acidithiobacillia</taxon>
        <taxon>Acidithiobacillales</taxon>
        <taxon>Acidithiobacillaceae</taxon>
        <taxon>Acidithiobacillus</taxon>
    </lineage>
</organism>
<name>A0A543Q6E2_ACITH</name>
<reference evidence="2 3" key="1">
    <citation type="submission" date="2019-03" db="EMBL/GenBank/DDBJ databases">
        <title>New insights into Acidothiobacillus thiooxidans sulfur metabolism through coupled gene expression, solution geochemistry, microscopy and spectroscopy analyses.</title>
        <authorList>
            <person name="Camacho D."/>
            <person name="Frazao R."/>
            <person name="Fouillen A."/>
            <person name="Nanci A."/>
            <person name="Lang B.F."/>
            <person name="Apte S.C."/>
            <person name="Baron C."/>
            <person name="Warren L.A."/>
        </authorList>
    </citation>
    <scope>NUCLEOTIDE SEQUENCE [LARGE SCALE GENOMIC DNA]</scope>
    <source>
        <strain evidence="2 3">ATCC 19377</strain>
    </source>
</reference>
<protein>
    <submittedName>
        <fullName evidence="2">Uncharacterized protein</fullName>
    </submittedName>
</protein>
<dbReference type="AlphaFoldDB" id="A0A543Q6E2"/>
<evidence type="ECO:0000256" key="1">
    <source>
        <dbReference type="SAM" id="Phobius"/>
    </source>
</evidence>
<dbReference type="Proteomes" id="UP000315403">
    <property type="component" value="Unassembled WGS sequence"/>
</dbReference>
<keyword evidence="1" id="KW-1133">Transmembrane helix</keyword>
<gene>
    <name evidence="2" type="ORF">DLNHIDIE_01774</name>
</gene>
<dbReference type="RefSeq" id="WP_142088056.1">
    <property type="nucleotide sequence ID" value="NZ_SZUV01000001.1"/>
</dbReference>
<feature type="transmembrane region" description="Helical" evidence="1">
    <location>
        <begin position="31"/>
        <end position="56"/>
    </location>
</feature>
<evidence type="ECO:0000313" key="3">
    <source>
        <dbReference type="Proteomes" id="UP000315403"/>
    </source>
</evidence>
<keyword evidence="1" id="KW-0472">Membrane</keyword>
<evidence type="ECO:0000313" key="2">
    <source>
        <dbReference type="EMBL" id="TQN51893.1"/>
    </source>
</evidence>
<keyword evidence="1" id="KW-0812">Transmembrane</keyword>
<dbReference type="EMBL" id="SZUV01000001">
    <property type="protein sequence ID" value="TQN51893.1"/>
    <property type="molecule type" value="Genomic_DNA"/>
</dbReference>
<comment type="caution">
    <text evidence="2">The sequence shown here is derived from an EMBL/GenBank/DDBJ whole genome shotgun (WGS) entry which is preliminary data.</text>
</comment>
<accession>A0A543Q6E2</accession>
<proteinExistence type="predicted"/>